<evidence type="ECO:0000313" key="2">
    <source>
        <dbReference type="EMBL" id="REA63220.1"/>
    </source>
</evidence>
<accession>A0A3D8YFX4</accession>
<evidence type="ECO:0000313" key="3">
    <source>
        <dbReference type="Proteomes" id="UP000256373"/>
    </source>
</evidence>
<sequence>MLKAQIYIDMDELMQDKPLYEFILEFLIDRKIKGATLFRGRLGYGEGRYLNRPNELFSFDQTPTMITFIDEENKVRNTLTELRKTVNSGFIITQQVEIW</sequence>
<dbReference type="InterPro" id="IPR003793">
    <property type="entry name" value="UPF0166"/>
</dbReference>
<comment type="similarity">
    <text evidence="1">Belongs to the UPF0166 family.</text>
</comment>
<dbReference type="Pfam" id="PF02641">
    <property type="entry name" value="DUF190"/>
    <property type="match status" value="1"/>
</dbReference>
<dbReference type="Proteomes" id="UP000256373">
    <property type="component" value="Unassembled WGS sequence"/>
</dbReference>
<evidence type="ECO:0000256" key="1">
    <source>
        <dbReference type="ARBA" id="ARBA00010554"/>
    </source>
</evidence>
<dbReference type="PANTHER" id="PTHR35983">
    <property type="entry name" value="UPF0166 PROTEIN TM_0021"/>
    <property type="match status" value="1"/>
</dbReference>
<dbReference type="SUPFAM" id="SSF54913">
    <property type="entry name" value="GlnB-like"/>
    <property type="match status" value="1"/>
</dbReference>
<dbReference type="AlphaFoldDB" id="A0A3D8YFX4"/>
<proteinExistence type="inferred from homology"/>
<reference evidence="2 3" key="1">
    <citation type="submission" date="2018-07" db="EMBL/GenBank/DDBJ databases">
        <title>Dyadobacter roseus sp. nov., isolated from rose rhizosphere soil.</title>
        <authorList>
            <person name="Chen L."/>
        </authorList>
    </citation>
    <scope>NUCLEOTIDE SEQUENCE [LARGE SCALE GENOMIC DNA]</scope>
    <source>
        <strain evidence="2 3">RS19</strain>
    </source>
</reference>
<dbReference type="EMBL" id="QNUL01000003">
    <property type="protein sequence ID" value="REA63220.1"/>
    <property type="molecule type" value="Genomic_DNA"/>
</dbReference>
<comment type="caution">
    <text evidence="2">The sequence shown here is derived from an EMBL/GenBank/DDBJ whole genome shotgun (WGS) entry which is preliminary data.</text>
</comment>
<organism evidence="2 3">
    <name type="scientific">Dyadobacter luteus</name>
    <dbReference type="NCBI Taxonomy" id="2259619"/>
    <lineage>
        <taxon>Bacteria</taxon>
        <taxon>Pseudomonadati</taxon>
        <taxon>Bacteroidota</taxon>
        <taxon>Cytophagia</taxon>
        <taxon>Cytophagales</taxon>
        <taxon>Spirosomataceae</taxon>
        <taxon>Dyadobacter</taxon>
    </lineage>
</organism>
<gene>
    <name evidence="2" type="ORF">DSL64_06290</name>
</gene>
<dbReference type="PANTHER" id="PTHR35983:SF1">
    <property type="entry name" value="UPF0166 PROTEIN TM_0021"/>
    <property type="match status" value="1"/>
</dbReference>
<dbReference type="RefSeq" id="WP_115829808.1">
    <property type="nucleotide sequence ID" value="NZ_QNUL01000003.1"/>
</dbReference>
<keyword evidence="3" id="KW-1185">Reference proteome</keyword>
<dbReference type="OrthoDB" id="9795599at2"/>
<protein>
    <submittedName>
        <fullName evidence="2">DUF190 domain-containing protein</fullName>
    </submittedName>
</protein>
<dbReference type="Gene3D" id="3.30.70.120">
    <property type="match status" value="1"/>
</dbReference>
<dbReference type="InterPro" id="IPR015867">
    <property type="entry name" value="N-reg_PII/ATP_PRibTrfase_C"/>
</dbReference>
<name>A0A3D8YFX4_9BACT</name>
<dbReference type="InterPro" id="IPR011322">
    <property type="entry name" value="N-reg_PII-like_a/b"/>
</dbReference>